<accession>A0A835RF77</accession>
<protein>
    <recommendedName>
        <fullName evidence="12">Exopolygalacturonase</fullName>
        <ecNumber evidence="8">3.2.1.67</ecNumber>
    </recommendedName>
    <alternativeName>
        <fullName evidence="9">Galacturan 1,4-alpha-galacturonidase</fullName>
    </alternativeName>
    <alternativeName>
        <fullName evidence="13">Pectinase</fullName>
    </alternativeName>
</protein>
<comment type="catalytic activity">
    <reaction evidence="10">
        <text>[(1-&gt;4)-alpha-D-galacturonosyl](n) + H2O = alpha-D-galacturonate + [(1-&gt;4)-alpha-D-galacturonosyl](n-1)</text>
        <dbReference type="Rhea" id="RHEA:14117"/>
        <dbReference type="Rhea" id="RHEA-COMP:14570"/>
        <dbReference type="Rhea" id="RHEA-COMP:14572"/>
        <dbReference type="ChEBI" id="CHEBI:15377"/>
        <dbReference type="ChEBI" id="CHEBI:58658"/>
        <dbReference type="ChEBI" id="CHEBI:140523"/>
        <dbReference type="EC" id="3.2.1.67"/>
    </reaction>
</comment>
<dbReference type="GO" id="GO:0004650">
    <property type="term" value="F:polygalacturonase activity"/>
    <property type="evidence" value="ECO:0007669"/>
    <property type="project" value="InterPro"/>
</dbReference>
<dbReference type="AlphaFoldDB" id="A0A835RF77"/>
<organism evidence="17 19">
    <name type="scientific">Vanilla planifolia</name>
    <name type="common">Vanilla</name>
    <dbReference type="NCBI Taxonomy" id="51239"/>
    <lineage>
        <taxon>Eukaryota</taxon>
        <taxon>Viridiplantae</taxon>
        <taxon>Streptophyta</taxon>
        <taxon>Embryophyta</taxon>
        <taxon>Tracheophyta</taxon>
        <taxon>Spermatophyta</taxon>
        <taxon>Magnoliopsida</taxon>
        <taxon>Liliopsida</taxon>
        <taxon>Asparagales</taxon>
        <taxon>Orchidaceae</taxon>
        <taxon>Vanilloideae</taxon>
        <taxon>Vanilleae</taxon>
        <taxon>Vanilla</taxon>
    </lineage>
</organism>
<comment type="similarity">
    <text evidence="2 15">Belongs to the glycosyl hydrolase 28 family.</text>
</comment>
<sequence length="391" mass="41701">MISMWSFVLLLTLLIIPQWRQAMAMADFNVLDFGAKADSRSDSTAALLATWARACGSKIPATMVVPKGTFFVSRALFQGPCNNDLRLFVQGTLVADGGDSSDSEWITFKYVQGLSIYGGTFDGRGQALWACKASRRNCHAGFTALTISQSKDVVLSGMRLMNSEKFQMEITYSQGVKMTGVTIIAPQHSPNTDGIHLHMSSGIAVMSSTIGTGDDCISIGPGVSDVWIEDINCGPGHGISIGSLGDSPGEAGVQNVTATSVVFTGTENGFRVKTWPKPYATYVKDITFEHATMVNVQNPIILDQNYCAGSDHCSKQSSGVKISGVLFNDVQGTSATPVAVKLDCSRSNPCRGIVLQDIRLRYSGGEQSVAQSFCENAQGTTSGFVIPPSCL</sequence>
<dbReference type="InterPro" id="IPR012334">
    <property type="entry name" value="Pectin_lyas_fold"/>
</dbReference>
<evidence type="ECO:0000256" key="1">
    <source>
        <dbReference type="ARBA" id="ARBA00004191"/>
    </source>
</evidence>
<dbReference type="SUPFAM" id="SSF51126">
    <property type="entry name" value="Pectin lyase-like"/>
    <property type="match status" value="1"/>
</dbReference>
<keyword evidence="5 15" id="KW-0378">Hydrolase</keyword>
<dbReference type="PANTHER" id="PTHR31375">
    <property type="match status" value="1"/>
</dbReference>
<evidence type="ECO:0000256" key="16">
    <source>
        <dbReference type="SAM" id="SignalP"/>
    </source>
</evidence>
<dbReference type="FunFam" id="2.160.20.10:FF:000004">
    <property type="entry name" value="Pectin lyase-like superfamily protein"/>
    <property type="match status" value="1"/>
</dbReference>
<evidence type="ECO:0000256" key="12">
    <source>
        <dbReference type="ARBA" id="ARBA00068298"/>
    </source>
</evidence>
<comment type="caution">
    <text evidence="17">The sequence shown here is derived from an EMBL/GenBank/DDBJ whole genome shotgun (WGS) entry which is preliminary data.</text>
</comment>
<comment type="function">
    <text evidence="11">May function in depolymerizing pectin during pollen development, germination, and tube growth. Acts as an exo-polygalacturonase.</text>
</comment>
<keyword evidence="3" id="KW-0134">Cell wall</keyword>
<dbReference type="Pfam" id="PF00295">
    <property type="entry name" value="Glyco_hydro_28"/>
    <property type="match status" value="1"/>
</dbReference>
<name>A0A835RF77_VANPL</name>
<dbReference type="PROSITE" id="PS00502">
    <property type="entry name" value="POLYGALACTURONASE"/>
    <property type="match status" value="1"/>
</dbReference>
<evidence type="ECO:0000256" key="9">
    <source>
        <dbReference type="ARBA" id="ARBA00043142"/>
    </source>
</evidence>
<dbReference type="Proteomes" id="UP000639772">
    <property type="component" value="Unassembled WGS sequence"/>
</dbReference>
<evidence type="ECO:0000256" key="5">
    <source>
        <dbReference type="ARBA" id="ARBA00022801"/>
    </source>
</evidence>
<keyword evidence="6 15" id="KW-0326">Glycosidase</keyword>
<dbReference type="EMBL" id="JADCNM010000004">
    <property type="protein sequence ID" value="KAG0486882.1"/>
    <property type="molecule type" value="Genomic_DNA"/>
</dbReference>
<dbReference type="EC" id="3.2.1.67" evidence="8"/>
<dbReference type="InterPro" id="IPR011050">
    <property type="entry name" value="Pectin_lyase_fold/virulence"/>
</dbReference>
<dbReference type="SMART" id="SM00710">
    <property type="entry name" value="PbH1"/>
    <property type="match status" value="6"/>
</dbReference>
<dbReference type="Proteomes" id="UP000636800">
    <property type="component" value="Unassembled WGS sequence"/>
</dbReference>
<keyword evidence="7" id="KW-0961">Cell wall biogenesis/degradation</keyword>
<keyword evidence="19" id="KW-1185">Reference proteome</keyword>
<evidence type="ECO:0000256" key="7">
    <source>
        <dbReference type="ARBA" id="ARBA00023316"/>
    </source>
</evidence>
<evidence type="ECO:0000256" key="10">
    <source>
        <dbReference type="ARBA" id="ARBA00048766"/>
    </source>
</evidence>
<dbReference type="GO" id="GO:0071555">
    <property type="term" value="P:cell wall organization"/>
    <property type="evidence" value="ECO:0007669"/>
    <property type="project" value="UniProtKB-KW"/>
</dbReference>
<evidence type="ECO:0000256" key="13">
    <source>
        <dbReference type="ARBA" id="ARBA00083621"/>
    </source>
</evidence>
<proteinExistence type="inferred from homology"/>
<evidence type="ECO:0000313" key="17">
    <source>
        <dbReference type="EMBL" id="KAG0485102.1"/>
    </source>
</evidence>
<dbReference type="OrthoDB" id="187139at2759"/>
<evidence type="ECO:0000256" key="15">
    <source>
        <dbReference type="RuleBase" id="RU361169"/>
    </source>
</evidence>
<evidence type="ECO:0000313" key="20">
    <source>
        <dbReference type="Proteomes" id="UP000639772"/>
    </source>
</evidence>
<feature type="signal peptide" evidence="16">
    <location>
        <begin position="1"/>
        <end position="22"/>
    </location>
</feature>
<gene>
    <name evidence="18" type="ORF">HPP92_008977</name>
    <name evidence="17" type="ORF">HPP92_009181</name>
</gene>
<evidence type="ECO:0000256" key="3">
    <source>
        <dbReference type="ARBA" id="ARBA00022512"/>
    </source>
</evidence>
<dbReference type="GO" id="GO:0005975">
    <property type="term" value="P:carbohydrate metabolic process"/>
    <property type="evidence" value="ECO:0007669"/>
    <property type="project" value="InterPro"/>
</dbReference>
<evidence type="ECO:0000313" key="19">
    <source>
        <dbReference type="Proteomes" id="UP000636800"/>
    </source>
</evidence>
<dbReference type="GO" id="GO:0047911">
    <property type="term" value="F:galacturan 1,4-alpha-galacturonidase activity"/>
    <property type="evidence" value="ECO:0007669"/>
    <property type="project" value="UniProtKB-EC"/>
</dbReference>
<feature type="active site" evidence="14">
    <location>
        <position position="237"/>
    </location>
</feature>
<feature type="chain" id="PRO_5036240333" description="Exopolygalacturonase" evidence="16">
    <location>
        <begin position="23"/>
        <end position="391"/>
    </location>
</feature>
<reference evidence="19 20" key="1">
    <citation type="journal article" date="2020" name="Nat. Food">
        <title>A phased Vanilla planifolia genome enables genetic improvement of flavour and production.</title>
        <authorList>
            <person name="Hasing T."/>
            <person name="Tang H."/>
            <person name="Brym M."/>
            <person name="Khazi F."/>
            <person name="Huang T."/>
            <person name="Chambers A.H."/>
        </authorList>
    </citation>
    <scope>NUCLEOTIDE SEQUENCE [LARGE SCALE GENOMIC DNA]</scope>
    <source>
        <tissue evidence="17">Leaf</tissue>
    </source>
</reference>
<dbReference type="InterPro" id="IPR000743">
    <property type="entry name" value="Glyco_hydro_28"/>
</dbReference>
<evidence type="ECO:0000256" key="14">
    <source>
        <dbReference type="PROSITE-ProRule" id="PRU10052"/>
    </source>
</evidence>
<evidence type="ECO:0000256" key="4">
    <source>
        <dbReference type="ARBA" id="ARBA00022525"/>
    </source>
</evidence>
<dbReference type="InterPro" id="IPR006626">
    <property type="entry name" value="PbH1"/>
</dbReference>
<evidence type="ECO:0000256" key="6">
    <source>
        <dbReference type="ARBA" id="ARBA00023295"/>
    </source>
</evidence>
<evidence type="ECO:0000313" key="18">
    <source>
        <dbReference type="EMBL" id="KAG0486882.1"/>
    </source>
</evidence>
<dbReference type="EMBL" id="JADCNL010000004">
    <property type="protein sequence ID" value="KAG0485102.1"/>
    <property type="molecule type" value="Genomic_DNA"/>
</dbReference>
<evidence type="ECO:0000256" key="11">
    <source>
        <dbReference type="ARBA" id="ARBA00057651"/>
    </source>
</evidence>
<evidence type="ECO:0000256" key="2">
    <source>
        <dbReference type="ARBA" id="ARBA00008834"/>
    </source>
</evidence>
<keyword evidence="4" id="KW-0964">Secreted</keyword>
<dbReference type="Gene3D" id="2.160.20.10">
    <property type="entry name" value="Single-stranded right-handed beta-helix, Pectin lyase-like"/>
    <property type="match status" value="1"/>
</dbReference>
<evidence type="ECO:0000256" key="8">
    <source>
        <dbReference type="ARBA" id="ARBA00038933"/>
    </source>
</evidence>
<keyword evidence="16" id="KW-0732">Signal</keyword>
<comment type="subcellular location">
    <subcellularLocation>
        <location evidence="1">Secreted</location>
        <location evidence="1">Cell wall</location>
    </subcellularLocation>
</comment>